<name>A0A4V5TV80_9BACI</name>
<sequence>MPFTFAHPAAVLPFVKKQSKYISVTALILG</sequence>
<dbReference type="AlphaFoldDB" id="A0A4V5TV80"/>
<evidence type="ECO:0000313" key="1">
    <source>
        <dbReference type="EMBL" id="TKI96793.1"/>
    </source>
</evidence>
<comment type="caution">
    <text evidence="1">The sequence shown here is derived from an EMBL/GenBank/DDBJ whole genome shotgun (WGS) entry which is preliminary data.</text>
</comment>
<accession>A0A4V5TV80</accession>
<dbReference type="EMBL" id="SZON01000306">
    <property type="protein sequence ID" value="TKI96793.1"/>
    <property type="molecule type" value="Genomic_DNA"/>
</dbReference>
<protein>
    <submittedName>
        <fullName evidence="1">DUF4184 family protein</fullName>
    </submittedName>
</protein>
<reference evidence="1 2" key="1">
    <citation type="journal article" date="2019" name="Environ. Microbiol.">
        <title>An active ?-lactamase is a part of an orchestrated cell wall stress resistance network of Bacillus subtilis and related rhizosphere species.</title>
        <authorList>
            <person name="Bucher T."/>
            <person name="Keren-Paz A."/>
            <person name="Hausser J."/>
            <person name="Olender T."/>
            <person name="Cytryn E."/>
            <person name="Kolodkin-Gal I."/>
        </authorList>
    </citation>
    <scope>NUCLEOTIDE SEQUENCE [LARGE SCALE GENOMIC DNA]</scope>
    <source>
        <strain evidence="1 2">I5</strain>
    </source>
</reference>
<dbReference type="Proteomes" id="UP000305222">
    <property type="component" value="Unassembled WGS sequence"/>
</dbReference>
<dbReference type="Pfam" id="PF13803">
    <property type="entry name" value="DUF4184"/>
    <property type="match status" value="1"/>
</dbReference>
<feature type="non-terminal residue" evidence="1">
    <location>
        <position position="30"/>
    </location>
</feature>
<dbReference type="InterPro" id="IPR025238">
    <property type="entry name" value="DUF4184"/>
</dbReference>
<gene>
    <name evidence="1" type="ORF">FC699_09355</name>
</gene>
<proteinExistence type="predicted"/>
<evidence type="ECO:0000313" key="2">
    <source>
        <dbReference type="Proteomes" id="UP000305222"/>
    </source>
</evidence>
<organism evidence="1 2">
    <name type="scientific">Bacillus wiedmannii</name>
    <dbReference type="NCBI Taxonomy" id="1890302"/>
    <lineage>
        <taxon>Bacteria</taxon>
        <taxon>Bacillati</taxon>
        <taxon>Bacillota</taxon>
        <taxon>Bacilli</taxon>
        <taxon>Bacillales</taxon>
        <taxon>Bacillaceae</taxon>
        <taxon>Bacillus</taxon>
        <taxon>Bacillus cereus group</taxon>
    </lineage>
</organism>